<proteinExistence type="predicted"/>
<dbReference type="GO" id="GO:0016747">
    <property type="term" value="F:acyltransferase activity, transferring groups other than amino-acyl groups"/>
    <property type="evidence" value="ECO:0007669"/>
    <property type="project" value="InterPro"/>
</dbReference>
<dbReference type="InterPro" id="IPR000182">
    <property type="entry name" value="GNAT_dom"/>
</dbReference>
<evidence type="ECO:0000313" key="4">
    <source>
        <dbReference type="EMBL" id="GEP58767.1"/>
    </source>
</evidence>
<reference evidence="4 5" key="1">
    <citation type="submission" date="2019-07" db="EMBL/GenBank/DDBJ databases">
        <title>Whole genome shotgun sequence of Reyranella soli NBRC 108950.</title>
        <authorList>
            <person name="Hosoyama A."/>
            <person name="Uohara A."/>
            <person name="Ohji S."/>
            <person name="Ichikawa N."/>
        </authorList>
    </citation>
    <scope>NUCLEOTIDE SEQUENCE [LARGE SCALE GENOMIC DNA]</scope>
    <source>
        <strain evidence="4 5">NBRC 108950</strain>
    </source>
</reference>
<evidence type="ECO:0000256" key="1">
    <source>
        <dbReference type="ARBA" id="ARBA00022679"/>
    </source>
</evidence>
<dbReference type="RefSeq" id="WP_147154159.1">
    <property type="nucleotide sequence ID" value="NZ_BKAJ01000110.1"/>
</dbReference>
<evidence type="ECO:0000256" key="2">
    <source>
        <dbReference type="ARBA" id="ARBA00023315"/>
    </source>
</evidence>
<dbReference type="InterPro" id="IPR050832">
    <property type="entry name" value="Bact_Acetyltransf"/>
</dbReference>
<dbReference type="PROSITE" id="PS51186">
    <property type="entry name" value="GNAT"/>
    <property type="match status" value="1"/>
</dbReference>
<accession>A0A512NII5</accession>
<dbReference type="SUPFAM" id="SSF55729">
    <property type="entry name" value="Acyl-CoA N-acyltransferases (Nat)"/>
    <property type="match status" value="1"/>
</dbReference>
<comment type="caution">
    <text evidence="4">The sequence shown here is derived from an EMBL/GenBank/DDBJ whole genome shotgun (WGS) entry which is preliminary data.</text>
</comment>
<keyword evidence="2" id="KW-0012">Acyltransferase</keyword>
<dbReference type="PANTHER" id="PTHR43877">
    <property type="entry name" value="AMINOALKYLPHOSPHONATE N-ACETYLTRANSFERASE-RELATED-RELATED"/>
    <property type="match status" value="1"/>
</dbReference>
<feature type="domain" description="N-acetyltransferase" evidence="3">
    <location>
        <begin position="4"/>
        <end position="156"/>
    </location>
</feature>
<evidence type="ECO:0000259" key="3">
    <source>
        <dbReference type="PROSITE" id="PS51186"/>
    </source>
</evidence>
<dbReference type="AlphaFoldDB" id="A0A512NII5"/>
<protein>
    <submittedName>
        <fullName evidence="4">N-acetyltransferase</fullName>
    </submittedName>
</protein>
<dbReference type="Gene3D" id="3.40.630.30">
    <property type="match status" value="1"/>
</dbReference>
<evidence type="ECO:0000313" key="5">
    <source>
        <dbReference type="Proteomes" id="UP000321058"/>
    </source>
</evidence>
<keyword evidence="1 4" id="KW-0808">Transferase</keyword>
<organism evidence="4 5">
    <name type="scientific">Reyranella soli</name>
    <dbReference type="NCBI Taxonomy" id="1230389"/>
    <lineage>
        <taxon>Bacteria</taxon>
        <taxon>Pseudomonadati</taxon>
        <taxon>Pseudomonadota</taxon>
        <taxon>Alphaproteobacteria</taxon>
        <taxon>Hyphomicrobiales</taxon>
        <taxon>Reyranellaceae</taxon>
        <taxon>Reyranella</taxon>
    </lineage>
</organism>
<dbReference type="InterPro" id="IPR016181">
    <property type="entry name" value="Acyl_CoA_acyltransferase"/>
</dbReference>
<keyword evidence="5" id="KW-1185">Reference proteome</keyword>
<dbReference type="PANTHER" id="PTHR43877:SF2">
    <property type="entry name" value="AMINOALKYLPHOSPHONATE N-ACETYLTRANSFERASE-RELATED"/>
    <property type="match status" value="1"/>
</dbReference>
<name>A0A512NII5_9HYPH</name>
<dbReference type="EMBL" id="BKAJ01000110">
    <property type="protein sequence ID" value="GEP58767.1"/>
    <property type="molecule type" value="Genomic_DNA"/>
</dbReference>
<dbReference type="Proteomes" id="UP000321058">
    <property type="component" value="Unassembled WGS sequence"/>
</dbReference>
<dbReference type="OrthoDB" id="7356080at2"/>
<gene>
    <name evidence="4" type="ORF">RSO01_59330</name>
</gene>
<dbReference type="Pfam" id="PF13673">
    <property type="entry name" value="Acetyltransf_10"/>
    <property type="match status" value="1"/>
</dbReference>
<sequence length="156" mass="16698">MVAFTIRPATPADAEALCALHKASVRALCLGAYTAEEIEAWLREREPAGFRHAMTKGGETILVAEHDGSVAGFASIKETMLFGLYVDPAGGRGAGGPLLQAAEGEVRRRGAAILSLQSTLNAVPFYRKHGYMRQARSTVRRGGRDLAVLDMVKTLS</sequence>